<sequence>MPGLRHKCFYTAAILLLMNLLPSQARTQEQFVAPQARLLTTFSFKMLTGGIVIVQAALDNFKDSLNFIFDTGSGGISLDSATVDYLQLERTATSRTIKGIAGVRKVDFAFNHCLNLPGLKVDSLDFHINNYDLLTSVYGVRIDGIMGYSFLKRYIVAIDYDKHEMKVYSPGSFTYPKNSHFLRPYFSSIPMQYVFVKDARDVLARYYMDTGAGLCMLFSESLIHDSAFLSKKRKRYPTQAEGLGGKKSMDMTVIKEVKVGPFKFRKVPVYIFDDDYNVTAYPTLGGLLGNDIMRRFNVVFNYADQLVCIKPNTHYREEFDYSYTGLGIYVVDRYIKVVDIIKGSPGDRAGFKPDDIIISIDNNFSNDIQAFKTQLQHARTTLRIVVLRNGNPVMLKLHIKSILN</sequence>
<keyword evidence="1" id="KW-0732">Signal</keyword>
<dbReference type="STRING" id="477680.SAMN05421788_1011051"/>
<feature type="domain" description="PDZ" evidence="2">
    <location>
        <begin position="324"/>
        <end position="390"/>
    </location>
</feature>
<dbReference type="InterPro" id="IPR041489">
    <property type="entry name" value="PDZ_6"/>
</dbReference>
<dbReference type="AlphaFoldDB" id="A0A1N7LQ54"/>
<dbReference type="Pfam" id="PF13650">
    <property type="entry name" value="Asp_protease_2"/>
    <property type="match status" value="2"/>
</dbReference>
<dbReference type="InterPro" id="IPR021109">
    <property type="entry name" value="Peptidase_aspartic_dom_sf"/>
</dbReference>
<name>A0A1N7LQ54_9BACT</name>
<dbReference type="RefSeq" id="WP_084206041.1">
    <property type="nucleotide sequence ID" value="NZ_AP017422.1"/>
</dbReference>
<dbReference type="Proteomes" id="UP000186917">
    <property type="component" value="Unassembled WGS sequence"/>
</dbReference>
<evidence type="ECO:0000256" key="1">
    <source>
        <dbReference type="SAM" id="SignalP"/>
    </source>
</evidence>
<protein>
    <submittedName>
        <fullName evidence="3">PDZ domain-containing protein</fullName>
    </submittedName>
</protein>
<evidence type="ECO:0000259" key="2">
    <source>
        <dbReference type="SMART" id="SM00228"/>
    </source>
</evidence>
<feature type="signal peptide" evidence="1">
    <location>
        <begin position="1"/>
        <end position="25"/>
    </location>
</feature>
<evidence type="ECO:0000313" key="4">
    <source>
        <dbReference type="Proteomes" id="UP000186917"/>
    </source>
</evidence>
<gene>
    <name evidence="3" type="ORF">SAMN05421788_1011051</name>
</gene>
<dbReference type="SMART" id="SM00228">
    <property type="entry name" value="PDZ"/>
    <property type="match status" value="1"/>
</dbReference>
<dbReference type="Gene3D" id="2.30.42.10">
    <property type="match status" value="1"/>
</dbReference>
<dbReference type="SUPFAM" id="SSF50156">
    <property type="entry name" value="PDZ domain-like"/>
    <property type="match status" value="1"/>
</dbReference>
<keyword evidence="4" id="KW-1185">Reference proteome</keyword>
<reference evidence="4" key="1">
    <citation type="submission" date="2017-01" db="EMBL/GenBank/DDBJ databases">
        <authorList>
            <person name="Varghese N."/>
            <person name="Submissions S."/>
        </authorList>
    </citation>
    <scope>NUCLEOTIDE SEQUENCE [LARGE SCALE GENOMIC DNA]</scope>
    <source>
        <strain evidence="4">DSM 21054</strain>
    </source>
</reference>
<organism evidence="3 4">
    <name type="scientific">Filimonas lacunae</name>
    <dbReference type="NCBI Taxonomy" id="477680"/>
    <lineage>
        <taxon>Bacteria</taxon>
        <taxon>Pseudomonadati</taxon>
        <taxon>Bacteroidota</taxon>
        <taxon>Chitinophagia</taxon>
        <taxon>Chitinophagales</taxon>
        <taxon>Chitinophagaceae</taxon>
        <taxon>Filimonas</taxon>
    </lineage>
</organism>
<proteinExistence type="predicted"/>
<dbReference type="Gene3D" id="2.40.70.10">
    <property type="entry name" value="Acid Proteases"/>
    <property type="match status" value="2"/>
</dbReference>
<dbReference type="SUPFAM" id="SSF50630">
    <property type="entry name" value="Acid proteases"/>
    <property type="match status" value="1"/>
</dbReference>
<dbReference type="Pfam" id="PF17820">
    <property type="entry name" value="PDZ_6"/>
    <property type="match status" value="1"/>
</dbReference>
<dbReference type="InterPro" id="IPR001478">
    <property type="entry name" value="PDZ"/>
</dbReference>
<accession>A0A1N7LQ54</accession>
<dbReference type="InterPro" id="IPR036034">
    <property type="entry name" value="PDZ_sf"/>
</dbReference>
<dbReference type="EMBL" id="FTOR01000001">
    <property type="protein sequence ID" value="SIS75976.1"/>
    <property type="molecule type" value="Genomic_DNA"/>
</dbReference>
<evidence type="ECO:0000313" key="3">
    <source>
        <dbReference type="EMBL" id="SIS75976.1"/>
    </source>
</evidence>
<feature type="chain" id="PRO_5013315159" evidence="1">
    <location>
        <begin position="26"/>
        <end position="404"/>
    </location>
</feature>